<name>K3ZKW6_SETIT</name>
<reference evidence="1" key="2">
    <citation type="submission" date="2018-08" db="UniProtKB">
        <authorList>
            <consortium name="EnsemblPlants"/>
        </authorList>
    </citation>
    <scope>IDENTIFICATION</scope>
    <source>
        <strain evidence="1">Yugu1</strain>
    </source>
</reference>
<dbReference type="AlphaFoldDB" id="K3ZKW6"/>
<organism evidence="1 2">
    <name type="scientific">Setaria italica</name>
    <name type="common">Foxtail millet</name>
    <name type="synonym">Panicum italicum</name>
    <dbReference type="NCBI Taxonomy" id="4555"/>
    <lineage>
        <taxon>Eukaryota</taxon>
        <taxon>Viridiplantae</taxon>
        <taxon>Streptophyta</taxon>
        <taxon>Embryophyta</taxon>
        <taxon>Tracheophyta</taxon>
        <taxon>Spermatophyta</taxon>
        <taxon>Magnoliopsida</taxon>
        <taxon>Liliopsida</taxon>
        <taxon>Poales</taxon>
        <taxon>Poaceae</taxon>
        <taxon>PACMAD clade</taxon>
        <taxon>Panicoideae</taxon>
        <taxon>Panicodae</taxon>
        <taxon>Paniceae</taxon>
        <taxon>Cenchrinae</taxon>
        <taxon>Setaria</taxon>
    </lineage>
</organism>
<reference evidence="2" key="1">
    <citation type="journal article" date="2012" name="Nat. Biotechnol.">
        <title>Reference genome sequence of the model plant Setaria.</title>
        <authorList>
            <person name="Bennetzen J.L."/>
            <person name="Schmutz J."/>
            <person name="Wang H."/>
            <person name="Percifield R."/>
            <person name="Hawkins J."/>
            <person name="Pontaroli A.C."/>
            <person name="Estep M."/>
            <person name="Feng L."/>
            <person name="Vaughn J.N."/>
            <person name="Grimwood J."/>
            <person name="Jenkins J."/>
            <person name="Barry K."/>
            <person name="Lindquist E."/>
            <person name="Hellsten U."/>
            <person name="Deshpande S."/>
            <person name="Wang X."/>
            <person name="Wu X."/>
            <person name="Mitros T."/>
            <person name="Triplett J."/>
            <person name="Yang X."/>
            <person name="Ye C.Y."/>
            <person name="Mauro-Herrera M."/>
            <person name="Wang L."/>
            <person name="Li P."/>
            <person name="Sharma M."/>
            <person name="Sharma R."/>
            <person name="Ronald P.C."/>
            <person name="Panaud O."/>
            <person name="Kellogg E.A."/>
            <person name="Brutnell T.P."/>
            <person name="Doust A.N."/>
            <person name="Tuskan G.A."/>
            <person name="Rokhsar D."/>
            <person name="Devos K.M."/>
        </authorList>
    </citation>
    <scope>NUCLEOTIDE SEQUENCE [LARGE SCALE GENOMIC DNA]</scope>
    <source>
        <strain evidence="2">cv. Yugu1</strain>
    </source>
</reference>
<evidence type="ECO:0000313" key="1">
    <source>
        <dbReference type="EnsemblPlants" id="KQK96020"/>
    </source>
</evidence>
<evidence type="ECO:0000313" key="2">
    <source>
        <dbReference type="Proteomes" id="UP000004995"/>
    </source>
</evidence>
<accession>K3ZKW6</accession>
<dbReference type="Proteomes" id="UP000004995">
    <property type="component" value="Unassembled WGS sequence"/>
</dbReference>
<dbReference type="InParanoid" id="K3ZKW6"/>
<protein>
    <submittedName>
        <fullName evidence="1">Uncharacterized protein</fullName>
    </submittedName>
</protein>
<sequence>MALKDSLGLPSLEWPSILALVPSDKKSRLGYILPSLMLQSVMLLSMEVQFDLELLCMHIV</sequence>
<dbReference type="HOGENOM" id="CLU_2946098_0_0_1"/>
<proteinExistence type="predicted"/>
<dbReference type="EnsemblPlants" id="KQK96020">
    <property type="protein sequence ID" value="KQK96020"/>
    <property type="gene ID" value="SETIT_027222mg"/>
</dbReference>
<dbReference type="Gramene" id="KQK96020">
    <property type="protein sequence ID" value="KQK96020"/>
    <property type="gene ID" value="SETIT_027222mg"/>
</dbReference>
<dbReference type="EMBL" id="AGNK02005277">
    <property type="status" value="NOT_ANNOTATED_CDS"/>
    <property type="molecule type" value="Genomic_DNA"/>
</dbReference>
<keyword evidence="2" id="KW-1185">Reference proteome</keyword>